<dbReference type="InterPro" id="IPR016024">
    <property type="entry name" value="ARM-type_fold"/>
</dbReference>
<accession>A0A9N9XQQ7</accession>
<dbReference type="Pfam" id="PF11841">
    <property type="entry name" value="ELMO_ARM"/>
    <property type="match status" value="1"/>
</dbReference>
<evidence type="ECO:0008006" key="6">
    <source>
        <dbReference type="Google" id="ProtNLM"/>
    </source>
</evidence>
<feature type="region of interest" description="Disordered" evidence="1">
    <location>
        <begin position="727"/>
        <end position="757"/>
    </location>
</feature>
<protein>
    <recommendedName>
        <fullName evidence="6">Engulfment and cell motility protein 1</fullName>
    </recommendedName>
</protein>
<dbReference type="InterPro" id="IPR011993">
    <property type="entry name" value="PH-like_dom_sf"/>
</dbReference>
<evidence type="ECO:0000259" key="2">
    <source>
        <dbReference type="Pfam" id="PF11841"/>
    </source>
</evidence>
<name>A0A9N9XQQ7_PHYSR</name>
<proteinExistence type="predicted"/>
<gene>
    <name evidence="4" type="ORF">PHYEVI_LOCUS7611</name>
</gene>
<sequence length="757" mass="87285">MSNASNIAKISVLKFDSTEQFLYDLDKNKDLQDIIIELCDISGVPISKAYGLKIIDIHNSLIETYLTEKNFQTIKHNDCLKIVFSIEHLLNNIVNCINDPQPETRSFGFDTLAKLAFDPAFIDELVRSGKHHVLLNVYEKNDDLKDKELVPLLATICHLFQKGLTENMSVELLQKTIRIVKNHDKHTTVDHVLYALSILQKILTSKNQDFLPWKETVIKDIPITCLIPYIRLEDGKKLHYGVLLLINTIIKSCKGEQKKILIKEMNLAQNREDIYKFVIAPGNLDKKTEHELYVVQTYILSLYEEALNTAMNLNDNSTFKREEFELPENDVRRLTVLLDFDEIGNETRTSSFENLLTFQQAERLSLASVASDRSQNSRKSSTVCSPRSQLSNFNYDIDSGSISYLTLEALRHYKSNHKKNFCQSQIEERVYEPGIFVTSERVVKMLGEILHIGVDPPDGKSVSYQPIVFQTSPKMPFFLELFSRCMWLLSRTRREMKVSTIEDYPKLMRALRKQIKMVLIRRPVNFKSLTNDMSEVTFDAVLRQWQMEKDEEMRQLINNHPCIQQLKETYQRQNEPFLRENRMNVLKKGEYFPKIVDKKRNGTIFVQLSKNERELYISNIITNGKTKTTILMDTIKTADITHISTGINCKHANLCKDISLVFSIIINNENQINFIAEDEKTASFWIDAFNIITGNSKRSSRYTNELDALVEMDLKLQLIELQNITIPKNPPPVPPVPKPVVPPKPAPANRRGQSGPY</sequence>
<keyword evidence="5" id="KW-1185">Reference proteome</keyword>
<reference evidence="4" key="1">
    <citation type="submission" date="2022-01" db="EMBL/GenBank/DDBJ databases">
        <authorList>
            <person name="King R."/>
        </authorList>
    </citation>
    <scope>NUCLEOTIDE SEQUENCE</scope>
</reference>
<feature type="domain" description="ELMO armadillo-like helical" evidence="2">
    <location>
        <begin position="121"/>
        <end position="279"/>
    </location>
</feature>
<dbReference type="Pfam" id="PF16457">
    <property type="entry name" value="PH_12"/>
    <property type="match status" value="1"/>
</dbReference>
<dbReference type="SUPFAM" id="SSF50729">
    <property type="entry name" value="PH domain-like"/>
    <property type="match status" value="1"/>
</dbReference>
<evidence type="ECO:0000313" key="4">
    <source>
        <dbReference type="EMBL" id="CAG9861268.1"/>
    </source>
</evidence>
<dbReference type="SUPFAM" id="SSF48371">
    <property type="entry name" value="ARM repeat"/>
    <property type="match status" value="1"/>
</dbReference>
<dbReference type="EMBL" id="OU900097">
    <property type="protein sequence ID" value="CAG9861268.1"/>
    <property type="molecule type" value="Genomic_DNA"/>
</dbReference>
<evidence type="ECO:0000256" key="1">
    <source>
        <dbReference type="SAM" id="MobiDB-lite"/>
    </source>
</evidence>
<feature type="compositionally biased region" description="Pro residues" evidence="1">
    <location>
        <begin position="728"/>
        <end position="746"/>
    </location>
</feature>
<dbReference type="AlphaFoldDB" id="A0A9N9XQQ7"/>
<dbReference type="Gene3D" id="2.30.29.30">
    <property type="entry name" value="Pleckstrin-homology domain (PH domain)/Phosphotyrosine-binding domain (PTB)"/>
    <property type="match status" value="1"/>
</dbReference>
<dbReference type="Proteomes" id="UP001153712">
    <property type="component" value="Chromosome 4"/>
</dbReference>
<feature type="domain" description="PH" evidence="3">
    <location>
        <begin position="579"/>
        <end position="692"/>
    </location>
</feature>
<dbReference type="OrthoDB" id="28413at2759"/>
<organism evidence="4 5">
    <name type="scientific">Phyllotreta striolata</name>
    <name type="common">Striped flea beetle</name>
    <name type="synonym">Crioceris striolata</name>
    <dbReference type="NCBI Taxonomy" id="444603"/>
    <lineage>
        <taxon>Eukaryota</taxon>
        <taxon>Metazoa</taxon>
        <taxon>Ecdysozoa</taxon>
        <taxon>Arthropoda</taxon>
        <taxon>Hexapoda</taxon>
        <taxon>Insecta</taxon>
        <taxon>Pterygota</taxon>
        <taxon>Neoptera</taxon>
        <taxon>Endopterygota</taxon>
        <taxon>Coleoptera</taxon>
        <taxon>Polyphaga</taxon>
        <taxon>Cucujiformia</taxon>
        <taxon>Chrysomeloidea</taxon>
        <taxon>Chrysomelidae</taxon>
        <taxon>Galerucinae</taxon>
        <taxon>Alticini</taxon>
        <taxon>Phyllotreta</taxon>
    </lineage>
</organism>
<evidence type="ECO:0000313" key="5">
    <source>
        <dbReference type="Proteomes" id="UP001153712"/>
    </source>
</evidence>
<dbReference type="InterPro" id="IPR024574">
    <property type="entry name" value="ELMO_ARM"/>
</dbReference>
<evidence type="ECO:0000259" key="3">
    <source>
        <dbReference type="Pfam" id="PF16457"/>
    </source>
</evidence>
<dbReference type="InterPro" id="IPR001849">
    <property type="entry name" value="PH_domain"/>
</dbReference>